<dbReference type="InterPro" id="IPR051794">
    <property type="entry name" value="PG_Endopeptidase_C40"/>
</dbReference>
<keyword evidence="2" id="KW-0645">Protease</keyword>
<feature type="compositionally biased region" description="Low complexity" evidence="5">
    <location>
        <begin position="218"/>
        <end position="227"/>
    </location>
</feature>
<comment type="similarity">
    <text evidence="1">Belongs to the peptidase C40 family.</text>
</comment>
<evidence type="ECO:0000256" key="2">
    <source>
        <dbReference type="ARBA" id="ARBA00022670"/>
    </source>
</evidence>
<feature type="compositionally biased region" description="Polar residues" evidence="5">
    <location>
        <begin position="410"/>
        <end position="431"/>
    </location>
</feature>
<keyword evidence="6" id="KW-0732">Signal</keyword>
<evidence type="ECO:0000256" key="1">
    <source>
        <dbReference type="ARBA" id="ARBA00007074"/>
    </source>
</evidence>
<evidence type="ECO:0000259" key="7">
    <source>
        <dbReference type="PROSITE" id="PS51935"/>
    </source>
</evidence>
<dbReference type="SUPFAM" id="SSF54001">
    <property type="entry name" value="Cysteine proteinases"/>
    <property type="match status" value="1"/>
</dbReference>
<keyword evidence="9" id="KW-1185">Reference proteome</keyword>
<evidence type="ECO:0000256" key="3">
    <source>
        <dbReference type="ARBA" id="ARBA00022801"/>
    </source>
</evidence>
<dbReference type="Proteomes" id="UP000254467">
    <property type="component" value="Unassembled WGS sequence"/>
</dbReference>
<feature type="compositionally biased region" description="Basic and acidic residues" evidence="5">
    <location>
        <begin position="87"/>
        <end position="99"/>
    </location>
</feature>
<evidence type="ECO:0000256" key="4">
    <source>
        <dbReference type="ARBA" id="ARBA00022807"/>
    </source>
</evidence>
<feature type="compositionally biased region" description="Low complexity" evidence="5">
    <location>
        <begin position="236"/>
        <end position="260"/>
    </location>
</feature>
<feature type="chain" id="PRO_5038950413" evidence="6">
    <location>
        <begin position="30"/>
        <end position="624"/>
    </location>
</feature>
<dbReference type="OrthoDB" id="4771638at2"/>
<dbReference type="STRING" id="35756.GCA_001044155_02555"/>
<gene>
    <name evidence="8" type="primary">ripA</name>
    <name evidence="8" type="ORF">NCTC11862_02292</name>
</gene>
<feature type="domain" description="NlpC/P60" evidence="7">
    <location>
        <begin position="486"/>
        <end position="624"/>
    </location>
</feature>
<dbReference type="RefSeq" id="WP_018581980.1">
    <property type="nucleotide sequence ID" value="NZ_UFXQ01000001.1"/>
</dbReference>
<dbReference type="GO" id="GO:0008234">
    <property type="term" value="F:cysteine-type peptidase activity"/>
    <property type="evidence" value="ECO:0007669"/>
    <property type="project" value="UniProtKB-KW"/>
</dbReference>
<feature type="compositionally biased region" description="Polar residues" evidence="5">
    <location>
        <begin position="439"/>
        <end position="454"/>
    </location>
</feature>
<dbReference type="Gene3D" id="1.20.120.330">
    <property type="entry name" value="Nucleotidyltransferases domain 2"/>
    <property type="match status" value="1"/>
</dbReference>
<dbReference type="PANTHER" id="PTHR47359">
    <property type="entry name" value="PEPTIDOGLYCAN DL-ENDOPEPTIDASE CWLO"/>
    <property type="match status" value="1"/>
</dbReference>
<dbReference type="AlphaFoldDB" id="A0A376CQ96"/>
<dbReference type="InterPro" id="IPR000064">
    <property type="entry name" value="NLP_P60_dom"/>
</dbReference>
<keyword evidence="3 8" id="KW-0378">Hydrolase</keyword>
<evidence type="ECO:0000313" key="8">
    <source>
        <dbReference type="EMBL" id="STC70473.1"/>
    </source>
</evidence>
<dbReference type="Gene3D" id="3.90.1720.10">
    <property type="entry name" value="endopeptidase domain like (from Nostoc punctiforme)"/>
    <property type="match status" value="1"/>
</dbReference>
<feature type="compositionally biased region" description="Low complexity" evidence="5">
    <location>
        <begin position="325"/>
        <end position="334"/>
    </location>
</feature>
<dbReference type="EC" id="3.4.-.-" evidence="8"/>
<protein>
    <submittedName>
        <fullName evidence="8">Cell wall-associated hydrolase</fullName>
        <ecNumber evidence="8">3.4.-.-</ecNumber>
    </submittedName>
</protein>
<dbReference type="NCBIfam" id="NF046048">
    <property type="entry name" value="NlpC_P60_DIP1281"/>
    <property type="match status" value="1"/>
</dbReference>
<feature type="compositionally biased region" description="Acidic residues" evidence="5">
    <location>
        <begin position="277"/>
        <end position="295"/>
    </location>
</feature>
<name>A0A376CQ96_9CORY</name>
<evidence type="ECO:0000256" key="6">
    <source>
        <dbReference type="SAM" id="SignalP"/>
    </source>
</evidence>
<sequence length="624" mass="65450">MLNLNRQRWSVRARAWVATVACTTSVSLAAPITPAVAQEGSSASSLVSAISEAQSTIDRLNLEVGALREAVNKAIVDYGDARSAAEQARRGAEEAREALKNSQSAVETAQDELDEVSRSTYRNGGSGNSIAPLDSGDAVKDSLDRNAYLQKQRDEKQNTLNALEEERTAKANADSLLRLAVQLAEERESEAAAAEESANDLLSENQEALLEKSDELVEAQSELVEAQEALEEVRPGAAATAETSEGTEATAASESTSGHTTETEAETEAEPTTSEEAPAEEPAEEQPAESGEDSVEQPANQYFSDTRSLNGDTEAEESGEDSAADSDAASELSSQAVTAISEMATDKAEDSILDRQIPVPTQQQIEDAVNTVMSARGSFDESSQNDLASAASVVAATLVVLATQVSNTDLAQGSSSLSGAEQSDAGDTTDASESRDSTDTSNSGLPSTANTVETDTADLDTVLPEISTVEDVTEAATELVADTSRAAKIETVIARAESQLGVTYAWGGGDANGPTKGIRDGGVADAHGDYNKIGFDCSGLTLYAFAGVGISLPHYTGYQYQRGTKIAPSEAQRGDLLFWGPAGNHHVAIYLGDGMMIEAPQSGDVVKKSPVRWSGMSQYAVRLI</sequence>
<dbReference type="PROSITE" id="PS51935">
    <property type="entry name" value="NLPC_P60"/>
    <property type="match status" value="1"/>
</dbReference>
<dbReference type="PANTHER" id="PTHR47359:SF3">
    <property type="entry name" value="NLP_P60 DOMAIN-CONTAINING PROTEIN-RELATED"/>
    <property type="match status" value="1"/>
</dbReference>
<proteinExistence type="inferred from homology"/>
<keyword evidence="4" id="KW-0788">Thiol protease</keyword>
<dbReference type="InterPro" id="IPR038765">
    <property type="entry name" value="Papain-like_cys_pep_sf"/>
</dbReference>
<dbReference type="GO" id="GO:0006508">
    <property type="term" value="P:proteolysis"/>
    <property type="evidence" value="ECO:0007669"/>
    <property type="project" value="UniProtKB-KW"/>
</dbReference>
<evidence type="ECO:0000256" key="5">
    <source>
        <dbReference type="SAM" id="MobiDB-lite"/>
    </source>
</evidence>
<reference evidence="8 9" key="1">
    <citation type="submission" date="2018-06" db="EMBL/GenBank/DDBJ databases">
        <authorList>
            <consortium name="Pathogen Informatics"/>
            <person name="Doyle S."/>
        </authorList>
    </citation>
    <scope>NUCLEOTIDE SEQUENCE [LARGE SCALE GENOMIC DNA]</scope>
    <source>
        <strain evidence="8 9">NCTC11862</strain>
    </source>
</reference>
<evidence type="ECO:0000313" key="9">
    <source>
        <dbReference type="Proteomes" id="UP000254467"/>
    </source>
</evidence>
<feature type="region of interest" description="Disordered" evidence="5">
    <location>
        <begin position="410"/>
        <end position="459"/>
    </location>
</feature>
<feature type="compositionally biased region" description="Acidic residues" evidence="5">
    <location>
        <begin position="313"/>
        <end position="324"/>
    </location>
</feature>
<feature type="signal peptide" evidence="6">
    <location>
        <begin position="1"/>
        <end position="29"/>
    </location>
</feature>
<organism evidence="8 9">
    <name type="scientific">Corynebacterium pilosum</name>
    <dbReference type="NCBI Taxonomy" id="35756"/>
    <lineage>
        <taxon>Bacteria</taxon>
        <taxon>Bacillati</taxon>
        <taxon>Actinomycetota</taxon>
        <taxon>Actinomycetes</taxon>
        <taxon>Mycobacteriales</taxon>
        <taxon>Corynebacteriaceae</taxon>
        <taxon>Corynebacterium</taxon>
    </lineage>
</organism>
<dbReference type="EMBL" id="UFXQ01000001">
    <property type="protein sequence ID" value="STC70473.1"/>
    <property type="molecule type" value="Genomic_DNA"/>
</dbReference>
<feature type="region of interest" description="Disordered" evidence="5">
    <location>
        <begin position="215"/>
        <end position="334"/>
    </location>
</feature>
<feature type="region of interest" description="Disordered" evidence="5">
    <location>
        <begin position="87"/>
        <end position="139"/>
    </location>
</feature>
<accession>A0A376CQ96</accession>
<feature type="compositionally biased region" description="Polar residues" evidence="5">
    <location>
        <begin position="297"/>
        <end position="311"/>
    </location>
</feature>
<dbReference type="Pfam" id="PF00877">
    <property type="entry name" value="NLPC_P60"/>
    <property type="match status" value="1"/>
</dbReference>